<dbReference type="CDD" id="cd03784">
    <property type="entry name" value="GT1_Gtf-like"/>
    <property type="match status" value="1"/>
</dbReference>
<sequence>MRLCRPYITVGDRRVLHLHAVTRNKMKLLILFGLTLLCGVESLKVLVYYPLPVRSVSMLGNGVVRHLLDAGHEVTYVTVYPLKNMPPTLKQVDISGNEEMLAKDDSLSISHMLENNVQDNDVLHIQEFAKENTRQTFTNKNFTKFLQDTSQRFDLVFSDLFESEVCAGLSVVYDCPLVWFYSMGAHWNVLRLIDEGRNPAYDPDYLTTNVVPFSFLERVEQLWARIKYMALKTFITLPDEKKMYEEIFTPLVAQRGRTLPNYEDVIYNASIIFGNEHNAVKLRPSTPQNFKYIGGMHIPDPVTPLPKKLQDLMDNAKHGVIYFSMGSFFKSKHLPKSLVRGLVKTFGELKETVLWKFEEDLPDLPSNLHILQWAPQSSILAHKNLKFFITHGGLLSSIEAIHFGVPVIAIPVYFDQFTNVRKAVENGYAIRVPLSYDLPETLRPAIKSMLTDNTYKKRITELSTIYHDRLVPPGKEMVHWVEHVVRTRGALHLRSPALNVPLYQRLFLDLLAVILIILYIIKRIINNLTRKTSKKTDKKKKN</sequence>
<dbReference type="PANTHER" id="PTHR48043:SF145">
    <property type="entry name" value="FI06409P-RELATED"/>
    <property type="match status" value="1"/>
</dbReference>
<keyword evidence="3" id="KW-0808">Transferase</keyword>
<proteinExistence type="inferred from homology"/>
<gene>
    <name evidence="6" type="primary">LOC113499656</name>
</gene>
<evidence type="ECO:0000256" key="4">
    <source>
        <dbReference type="SAM" id="Phobius"/>
    </source>
</evidence>
<keyword evidence="4" id="KW-0472">Membrane</keyword>
<dbReference type="InParanoid" id="A0A7E5W677"/>
<comment type="similarity">
    <text evidence="1">Belongs to the UDP-glycosyltransferase family.</text>
</comment>
<protein>
    <submittedName>
        <fullName evidence="6">UDP-glucuronosyltransferase 2B10-like</fullName>
    </submittedName>
</protein>
<keyword evidence="4" id="KW-1133">Transmembrane helix</keyword>
<dbReference type="GO" id="GO:0008194">
    <property type="term" value="F:UDP-glycosyltransferase activity"/>
    <property type="evidence" value="ECO:0007669"/>
    <property type="project" value="InterPro"/>
</dbReference>
<keyword evidence="2" id="KW-0328">Glycosyltransferase</keyword>
<dbReference type="KEGG" id="tnl:113499656"/>
<dbReference type="OrthoDB" id="5835829at2759"/>
<dbReference type="SUPFAM" id="SSF53756">
    <property type="entry name" value="UDP-Glycosyltransferase/glycogen phosphorylase"/>
    <property type="match status" value="1"/>
</dbReference>
<dbReference type="Pfam" id="PF00201">
    <property type="entry name" value="UDPGT"/>
    <property type="match status" value="1"/>
</dbReference>
<evidence type="ECO:0000256" key="1">
    <source>
        <dbReference type="ARBA" id="ARBA00009995"/>
    </source>
</evidence>
<dbReference type="InterPro" id="IPR002213">
    <property type="entry name" value="UDP_glucos_trans"/>
</dbReference>
<dbReference type="GeneID" id="113499656"/>
<dbReference type="AlphaFoldDB" id="A0A7E5W677"/>
<keyword evidence="4" id="KW-0812">Transmembrane</keyword>
<keyword evidence="5" id="KW-1185">Reference proteome</keyword>
<dbReference type="PANTHER" id="PTHR48043">
    <property type="entry name" value="EG:EG0003.4 PROTEIN-RELATED"/>
    <property type="match status" value="1"/>
</dbReference>
<feature type="transmembrane region" description="Helical" evidence="4">
    <location>
        <begin position="502"/>
        <end position="521"/>
    </location>
</feature>
<name>A0A7E5W677_TRINI</name>
<dbReference type="Gene3D" id="3.40.50.2000">
    <property type="entry name" value="Glycogen Phosphorylase B"/>
    <property type="match status" value="1"/>
</dbReference>
<evidence type="ECO:0000313" key="6">
    <source>
        <dbReference type="RefSeq" id="XP_026735997.1"/>
    </source>
</evidence>
<dbReference type="FunFam" id="3.40.50.2000:FF:000050">
    <property type="entry name" value="UDP-glucuronosyltransferase"/>
    <property type="match status" value="1"/>
</dbReference>
<dbReference type="RefSeq" id="XP_026735997.1">
    <property type="nucleotide sequence ID" value="XM_026880196.1"/>
</dbReference>
<organism evidence="5 6">
    <name type="scientific">Trichoplusia ni</name>
    <name type="common">Cabbage looper</name>
    <dbReference type="NCBI Taxonomy" id="7111"/>
    <lineage>
        <taxon>Eukaryota</taxon>
        <taxon>Metazoa</taxon>
        <taxon>Ecdysozoa</taxon>
        <taxon>Arthropoda</taxon>
        <taxon>Hexapoda</taxon>
        <taxon>Insecta</taxon>
        <taxon>Pterygota</taxon>
        <taxon>Neoptera</taxon>
        <taxon>Endopterygota</taxon>
        <taxon>Lepidoptera</taxon>
        <taxon>Glossata</taxon>
        <taxon>Ditrysia</taxon>
        <taxon>Noctuoidea</taxon>
        <taxon>Noctuidae</taxon>
        <taxon>Plusiinae</taxon>
        <taxon>Trichoplusia</taxon>
    </lineage>
</organism>
<accession>A0A7E5W677</accession>
<evidence type="ECO:0000256" key="3">
    <source>
        <dbReference type="ARBA" id="ARBA00022679"/>
    </source>
</evidence>
<reference evidence="6" key="1">
    <citation type="submission" date="2025-08" db="UniProtKB">
        <authorList>
            <consortium name="RefSeq"/>
        </authorList>
    </citation>
    <scope>IDENTIFICATION</scope>
</reference>
<evidence type="ECO:0000256" key="2">
    <source>
        <dbReference type="ARBA" id="ARBA00022676"/>
    </source>
</evidence>
<dbReference type="InterPro" id="IPR050271">
    <property type="entry name" value="UDP-glycosyltransferase"/>
</dbReference>
<evidence type="ECO:0000313" key="5">
    <source>
        <dbReference type="Proteomes" id="UP000322000"/>
    </source>
</evidence>
<dbReference type="Proteomes" id="UP000322000">
    <property type="component" value="Chromosome 12"/>
</dbReference>